<dbReference type="GO" id="GO:0005829">
    <property type="term" value="C:cytosol"/>
    <property type="evidence" value="ECO:0007669"/>
    <property type="project" value="TreeGrafter"/>
</dbReference>
<dbReference type="PANTHER" id="PTHR21021">
    <property type="entry name" value="GAF/PUTATIVE CYTOSKELETAL PROTEIN"/>
    <property type="match status" value="1"/>
</dbReference>
<reference evidence="3 4" key="1">
    <citation type="submission" date="2019-01" db="EMBL/GenBank/DDBJ databases">
        <title>Lacibacter sp. strain TTM-7.</title>
        <authorList>
            <person name="Chen W.-M."/>
        </authorList>
    </citation>
    <scope>NUCLEOTIDE SEQUENCE [LARGE SCALE GENOMIC DNA]</scope>
    <source>
        <strain evidence="3 4">TTM-7</strain>
    </source>
</reference>
<organism evidence="3 4">
    <name type="scientific">Lacibacter luteus</name>
    <dbReference type="NCBI Taxonomy" id="2508719"/>
    <lineage>
        <taxon>Bacteria</taxon>
        <taxon>Pseudomonadati</taxon>
        <taxon>Bacteroidota</taxon>
        <taxon>Chitinophagia</taxon>
        <taxon>Chitinophagales</taxon>
        <taxon>Chitinophagaceae</taxon>
        <taxon>Lacibacter</taxon>
    </lineage>
</organism>
<dbReference type="InterPro" id="IPR029016">
    <property type="entry name" value="GAF-like_dom_sf"/>
</dbReference>
<proteinExistence type="inferred from homology"/>
<dbReference type="OrthoDB" id="9796252at2"/>
<dbReference type="GO" id="GO:0033745">
    <property type="term" value="F:L-methionine-(R)-S-oxide reductase activity"/>
    <property type="evidence" value="ECO:0007669"/>
    <property type="project" value="TreeGrafter"/>
</dbReference>
<sequence>MAEDLHIIQGTKEEQYKELIPQIKGLLEGEPDLTANLGNICAALKEQFGWLWVGFYVVKSAIKSAEPELVLSTFQGPVACTRIRKGRGVCGSSWAEAKTLIVPDVEKFPGHIACSSLSRSEIVLPVIRNNEVVAVLDVDSVDLHTFDTTDQQYLEEIISFIEWK</sequence>
<keyword evidence="4" id="KW-1185">Reference proteome</keyword>
<dbReference type="EMBL" id="SDHW01000001">
    <property type="protein sequence ID" value="RXK62368.1"/>
    <property type="molecule type" value="Genomic_DNA"/>
</dbReference>
<dbReference type="InterPro" id="IPR003018">
    <property type="entry name" value="GAF"/>
</dbReference>
<dbReference type="Proteomes" id="UP000290204">
    <property type="component" value="Unassembled WGS sequence"/>
</dbReference>
<evidence type="ECO:0000259" key="2">
    <source>
        <dbReference type="Pfam" id="PF13185"/>
    </source>
</evidence>
<dbReference type="RefSeq" id="WP_129129739.1">
    <property type="nucleotide sequence ID" value="NZ_SDHW01000001.1"/>
</dbReference>
<dbReference type="FunFam" id="3.30.450.40:FF:000008">
    <property type="entry name" value="GAF domain-containing proteins"/>
    <property type="match status" value="1"/>
</dbReference>
<evidence type="ECO:0000313" key="4">
    <source>
        <dbReference type="Proteomes" id="UP000290204"/>
    </source>
</evidence>
<feature type="domain" description="GAF" evidence="2">
    <location>
        <begin position="37"/>
        <end position="159"/>
    </location>
</feature>
<gene>
    <name evidence="3" type="ORF">ESA94_04985</name>
</gene>
<dbReference type="Gene3D" id="3.30.450.40">
    <property type="match status" value="1"/>
</dbReference>
<dbReference type="PANTHER" id="PTHR21021:SF15">
    <property type="entry name" value="FREE METHIONINE-R-SULFOXIDE REDUCTASE"/>
    <property type="match status" value="1"/>
</dbReference>
<accession>A0A4Q1CMR3</accession>
<dbReference type="Pfam" id="PF13185">
    <property type="entry name" value="GAF_2"/>
    <property type="match status" value="1"/>
</dbReference>
<dbReference type="AlphaFoldDB" id="A0A4Q1CMR3"/>
<comment type="caution">
    <text evidence="3">The sequence shown here is derived from an EMBL/GenBank/DDBJ whole genome shotgun (WGS) entry which is preliminary data.</text>
</comment>
<protein>
    <submittedName>
        <fullName evidence="3">GAF domain-containing protein</fullName>
    </submittedName>
</protein>
<dbReference type="SUPFAM" id="SSF55781">
    <property type="entry name" value="GAF domain-like"/>
    <property type="match status" value="1"/>
</dbReference>
<name>A0A4Q1CMR3_9BACT</name>
<evidence type="ECO:0000256" key="1">
    <source>
        <dbReference type="ARBA" id="ARBA00038454"/>
    </source>
</evidence>
<evidence type="ECO:0000313" key="3">
    <source>
        <dbReference type="EMBL" id="RXK62368.1"/>
    </source>
</evidence>
<comment type="similarity">
    <text evidence="1">Belongs to the free Met sulfoxide reductase family.</text>
</comment>
<dbReference type="InterPro" id="IPR051330">
    <property type="entry name" value="Phosphatase_reg/MetRdx"/>
</dbReference>